<dbReference type="EMBL" id="SJSK01000004">
    <property type="protein sequence ID" value="TCC89552.1"/>
    <property type="molecule type" value="Genomic_DNA"/>
</dbReference>
<dbReference type="Proteomes" id="UP000292884">
    <property type="component" value="Unassembled WGS sequence"/>
</dbReference>
<keyword evidence="4" id="KW-0472">Membrane</keyword>
<protein>
    <submittedName>
        <fullName evidence="6">SdiA-regulated family protein</fullName>
    </submittedName>
</protein>
<feature type="signal peptide" evidence="5">
    <location>
        <begin position="1"/>
        <end position="17"/>
    </location>
</feature>
<evidence type="ECO:0000313" key="7">
    <source>
        <dbReference type="Proteomes" id="UP000292884"/>
    </source>
</evidence>
<evidence type="ECO:0000256" key="3">
    <source>
        <dbReference type="ARBA" id="ARBA00022475"/>
    </source>
</evidence>
<dbReference type="OrthoDB" id="5292493at2"/>
<dbReference type="InterPro" id="IPR009722">
    <property type="entry name" value="YjiK/CarP"/>
</dbReference>
<evidence type="ECO:0000256" key="2">
    <source>
        <dbReference type="ARBA" id="ARBA00009852"/>
    </source>
</evidence>
<dbReference type="PROSITE" id="PS51257">
    <property type="entry name" value="PROKAR_LIPOPROTEIN"/>
    <property type="match status" value="1"/>
</dbReference>
<keyword evidence="7" id="KW-1185">Reference proteome</keyword>
<dbReference type="GO" id="GO:0005886">
    <property type="term" value="C:plasma membrane"/>
    <property type="evidence" value="ECO:0007669"/>
    <property type="project" value="UniProtKB-SubCell"/>
</dbReference>
<dbReference type="Pfam" id="PF06977">
    <property type="entry name" value="SdiA-regulated"/>
    <property type="match status" value="1"/>
</dbReference>
<comment type="caution">
    <text evidence="6">The sequence shown here is derived from an EMBL/GenBank/DDBJ whole genome shotgun (WGS) entry which is preliminary data.</text>
</comment>
<dbReference type="Gene3D" id="2.120.10.30">
    <property type="entry name" value="TolB, C-terminal domain"/>
    <property type="match status" value="1"/>
</dbReference>
<evidence type="ECO:0000256" key="4">
    <source>
        <dbReference type="ARBA" id="ARBA00023136"/>
    </source>
</evidence>
<comment type="similarity">
    <text evidence="2">Belongs to the YjiK family.</text>
</comment>
<sequence>MRKIQYLLLSASLISFAILSCSQTKSKGPVSPTGYDLTKPQKYGMPDILQEISGIAFNKGDNKIVYAEMDEDGALFSLPLGTKDETKTKFGKKGDYEDVTIAKGWVIMLKSNGDLYSFPLSETKNAEVSKVTETTGLFPKGDYEGLFADETTGNVYVLCKTCKQDKDTKVTSGYVLTLQSDGTLKSAGNFSIDVSQVDNLSGKKKGTFHPSALAVNPLTKEWYIVSSVNKALVVADSKWKIKAVYHLSSNEFNQPEGIAFDNAGNLYISNEGSETTVGNILRFDYKKP</sequence>
<evidence type="ECO:0000256" key="5">
    <source>
        <dbReference type="SAM" id="SignalP"/>
    </source>
</evidence>
<dbReference type="InterPro" id="IPR011042">
    <property type="entry name" value="6-blade_b-propeller_TolB-like"/>
</dbReference>
<comment type="subcellular location">
    <subcellularLocation>
        <location evidence="1">Cell membrane</location>
    </subcellularLocation>
</comment>
<dbReference type="AlphaFoldDB" id="A0A4R0MTM9"/>
<keyword evidence="5" id="KW-0732">Signal</keyword>
<proteinExistence type="inferred from homology"/>
<evidence type="ECO:0000256" key="1">
    <source>
        <dbReference type="ARBA" id="ARBA00004236"/>
    </source>
</evidence>
<name>A0A4R0MTM9_9SPHI</name>
<dbReference type="SUPFAM" id="SSF50956">
    <property type="entry name" value="Thermostable phytase (3-phytase)"/>
    <property type="match status" value="1"/>
</dbReference>
<evidence type="ECO:0000313" key="6">
    <source>
        <dbReference type="EMBL" id="TCC89552.1"/>
    </source>
</evidence>
<gene>
    <name evidence="6" type="ORF">EZ428_17110</name>
</gene>
<organism evidence="6 7">
    <name type="scientific">Pedobacter frigiditerrae</name>
    <dbReference type="NCBI Taxonomy" id="2530452"/>
    <lineage>
        <taxon>Bacteria</taxon>
        <taxon>Pseudomonadati</taxon>
        <taxon>Bacteroidota</taxon>
        <taxon>Sphingobacteriia</taxon>
        <taxon>Sphingobacteriales</taxon>
        <taxon>Sphingobacteriaceae</taxon>
        <taxon>Pedobacter</taxon>
    </lineage>
</organism>
<keyword evidence="3" id="KW-1003">Cell membrane</keyword>
<feature type="chain" id="PRO_5020791724" evidence="5">
    <location>
        <begin position="18"/>
        <end position="288"/>
    </location>
</feature>
<reference evidence="6 7" key="1">
    <citation type="submission" date="2019-02" db="EMBL/GenBank/DDBJ databases">
        <title>Pedobacter sp. RP-1-13 sp. nov., isolated from Arctic soil.</title>
        <authorList>
            <person name="Dahal R.H."/>
        </authorList>
    </citation>
    <scope>NUCLEOTIDE SEQUENCE [LARGE SCALE GENOMIC DNA]</scope>
    <source>
        <strain evidence="6 7">RP-1-13</strain>
    </source>
</reference>
<accession>A0A4R0MTM9</accession>